<proteinExistence type="predicted"/>
<accession>A0ABW6DB50</accession>
<dbReference type="InterPro" id="IPR054168">
    <property type="entry name" value="PG_1098_Fer"/>
</dbReference>
<dbReference type="GO" id="GO:0008168">
    <property type="term" value="F:methyltransferase activity"/>
    <property type="evidence" value="ECO:0007669"/>
    <property type="project" value="UniProtKB-KW"/>
</dbReference>
<name>A0ABW6DB50_9BACT</name>
<dbReference type="SUPFAM" id="SSF53335">
    <property type="entry name" value="S-adenosyl-L-methionine-dependent methyltransferases"/>
    <property type="match status" value="1"/>
</dbReference>
<reference evidence="3 4" key="1">
    <citation type="submission" date="2024-03" db="EMBL/GenBank/DDBJ databases">
        <title>Aquirufa genome sequencing.</title>
        <authorList>
            <person name="Pitt A."/>
            <person name="Hahn M.W."/>
        </authorList>
    </citation>
    <scope>NUCLEOTIDE SEQUENCE [LARGE SCALE GENOMIC DNA]</scope>
    <source>
        <strain evidence="3 4">OSTEICH-129V</strain>
    </source>
</reference>
<evidence type="ECO:0000259" key="2">
    <source>
        <dbReference type="Pfam" id="PF22013"/>
    </source>
</evidence>
<sequence length="383" mass="42800">MLLPNEIEFIATNGQRSPADIALDARKYPELDIKKMAHQIQARQKLVDKLPSWVAEKKVFFPASISLEQSSSESTANYKASLVSGRLIDITGGMGVDTWAFAQTCAHVTYVEMQEDLASFTEYNHKVLGVKNIIYFAKNGLDVLNQVEIDWIYVDPARRNAQGEKVILFKDCQPNVLDVIAQHPTKKILIKTSPVLDISRAVHELGGVSQVYVVSTKQEVKELLFVKAGNESLDPKITIVEEGQTIFEGTAIQERESNNVIGSLKRYVYEAHPGVMKAGFFKSVLRNDLIQLGQHTHLYSSESIMEDFPGKIYEVIESGPVQANWLSVNQANISTRNFPMSPEALRKKLKLKDGGAYTLFGIQNSSKKNELILTKKITFAHSN</sequence>
<organism evidence="3 4">
    <name type="scientific">Aquirufa avitistagni</name>
    <dbReference type="NCBI Taxonomy" id="3104728"/>
    <lineage>
        <taxon>Bacteria</taxon>
        <taxon>Pseudomonadati</taxon>
        <taxon>Bacteroidota</taxon>
        <taxon>Cytophagia</taxon>
        <taxon>Cytophagales</taxon>
        <taxon>Flectobacillaceae</taxon>
        <taxon>Aquirufa</taxon>
    </lineage>
</organism>
<evidence type="ECO:0000259" key="1">
    <source>
        <dbReference type="Pfam" id="PF18096"/>
    </source>
</evidence>
<keyword evidence="3" id="KW-0489">Methyltransferase</keyword>
<dbReference type="RefSeq" id="WP_377982877.1">
    <property type="nucleotide sequence ID" value="NZ_JBBKXZ010000001.1"/>
</dbReference>
<dbReference type="Proteomes" id="UP001598138">
    <property type="component" value="Unassembled WGS sequence"/>
</dbReference>
<gene>
    <name evidence="3" type="ORF">U0R10_05160</name>
</gene>
<evidence type="ECO:0000313" key="4">
    <source>
        <dbReference type="Proteomes" id="UP001598138"/>
    </source>
</evidence>
<dbReference type="Pfam" id="PF22013">
    <property type="entry name" value="PG_1098_Fer"/>
    <property type="match status" value="1"/>
</dbReference>
<keyword evidence="4" id="KW-1185">Reference proteome</keyword>
<evidence type="ECO:0000313" key="3">
    <source>
        <dbReference type="EMBL" id="MFD3394001.1"/>
    </source>
</evidence>
<dbReference type="InterPro" id="IPR041497">
    <property type="entry name" value="Thump-like"/>
</dbReference>
<feature type="domain" description="PG-1098 ferredoxin-like" evidence="2">
    <location>
        <begin position="267"/>
        <end position="309"/>
    </location>
</feature>
<comment type="caution">
    <text evidence="3">The sequence shown here is derived from an EMBL/GenBank/DDBJ whole genome shotgun (WGS) entry which is preliminary data.</text>
</comment>
<keyword evidence="3" id="KW-0808">Transferase</keyword>
<dbReference type="Pfam" id="PF18096">
    <property type="entry name" value="Thump_like"/>
    <property type="match status" value="1"/>
</dbReference>
<dbReference type="Gene3D" id="3.40.50.150">
    <property type="entry name" value="Vaccinia Virus protein VP39"/>
    <property type="match status" value="1"/>
</dbReference>
<feature type="domain" description="THUMP-like" evidence="1">
    <location>
        <begin position="312"/>
        <end position="375"/>
    </location>
</feature>
<protein>
    <submittedName>
        <fullName evidence="3">SAM-dependent methyltransferase</fullName>
    </submittedName>
</protein>
<dbReference type="Gene3D" id="1.10.10.1110">
    <property type="entry name" value="Methyltransferase PG1098, N-terminal domain"/>
    <property type="match status" value="1"/>
</dbReference>
<dbReference type="InterPro" id="IPR029063">
    <property type="entry name" value="SAM-dependent_MTases_sf"/>
</dbReference>
<dbReference type="GO" id="GO:0032259">
    <property type="term" value="P:methylation"/>
    <property type="evidence" value="ECO:0007669"/>
    <property type="project" value="UniProtKB-KW"/>
</dbReference>
<dbReference type="EMBL" id="JBBKXZ010000001">
    <property type="protein sequence ID" value="MFD3394001.1"/>
    <property type="molecule type" value="Genomic_DNA"/>
</dbReference>